<comment type="subcellular location">
    <subcellularLocation>
        <location evidence="2">Cell membrane</location>
        <topology evidence="2">Multi-pass membrane protein</topology>
    </subcellularLocation>
</comment>
<comment type="cofactor">
    <cofactor evidence="1">
        <name>Zn(2+)</name>
        <dbReference type="ChEBI" id="CHEBI:29105"/>
    </cofactor>
</comment>
<comment type="caution">
    <text evidence="15">The sequence shown here is derived from an EMBL/GenBank/DDBJ whole genome shotgun (WGS) entry which is preliminary data.</text>
</comment>
<gene>
    <name evidence="15" type="ORF">Phou_042310</name>
</gene>
<feature type="domain" description="Peptidase M48" evidence="14">
    <location>
        <begin position="132"/>
        <end position="309"/>
    </location>
</feature>
<dbReference type="AlphaFoldDB" id="A0A6V8KC92"/>
<evidence type="ECO:0000256" key="13">
    <source>
        <dbReference type="SAM" id="Phobius"/>
    </source>
</evidence>
<dbReference type="CDD" id="cd07328">
    <property type="entry name" value="M48_Ste24p_like"/>
    <property type="match status" value="1"/>
</dbReference>
<evidence type="ECO:0000256" key="5">
    <source>
        <dbReference type="ARBA" id="ARBA00022692"/>
    </source>
</evidence>
<dbReference type="Proteomes" id="UP000482800">
    <property type="component" value="Unassembled WGS sequence"/>
</dbReference>
<dbReference type="GO" id="GO:0005886">
    <property type="term" value="C:plasma membrane"/>
    <property type="evidence" value="ECO:0007669"/>
    <property type="project" value="UniProtKB-SubCell"/>
</dbReference>
<name>A0A6V8KC92_9ACTN</name>
<evidence type="ECO:0000256" key="3">
    <source>
        <dbReference type="ARBA" id="ARBA00022475"/>
    </source>
</evidence>
<feature type="transmembrane region" description="Helical" evidence="13">
    <location>
        <begin position="49"/>
        <end position="69"/>
    </location>
</feature>
<evidence type="ECO:0000256" key="10">
    <source>
        <dbReference type="ARBA" id="ARBA00023049"/>
    </source>
</evidence>
<dbReference type="InterPro" id="IPR001915">
    <property type="entry name" value="Peptidase_M48"/>
</dbReference>
<keyword evidence="6" id="KW-0479">Metal-binding</keyword>
<evidence type="ECO:0000256" key="7">
    <source>
        <dbReference type="ARBA" id="ARBA00022801"/>
    </source>
</evidence>
<dbReference type="GO" id="GO:0046872">
    <property type="term" value="F:metal ion binding"/>
    <property type="evidence" value="ECO:0007669"/>
    <property type="project" value="UniProtKB-KW"/>
</dbReference>
<dbReference type="Gene3D" id="3.30.2010.10">
    <property type="entry name" value="Metalloproteases ('zincins'), catalytic domain"/>
    <property type="match status" value="1"/>
</dbReference>
<organism evidence="15 16">
    <name type="scientific">Phytohabitans houttuyneae</name>
    <dbReference type="NCBI Taxonomy" id="1076126"/>
    <lineage>
        <taxon>Bacteria</taxon>
        <taxon>Bacillati</taxon>
        <taxon>Actinomycetota</taxon>
        <taxon>Actinomycetes</taxon>
        <taxon>Micromonosporales</taxon>
        <taxon>Micromonosporaceae</taxon>
    </lineage>
</organism>
<dbReference type="InterPro" id="IPR050083">
    <property type="entry name" value="HtpX_protease"/>
</dbReference>
<sequence length="616" mass="65879">MRMVAAVRAGASVLMLAGFYIVALIQVAAAIAFGVWLSSLVPGGIALKVIFPVLVAAIGSVAVGMWKAVRAKPQPPEGLGLGPDQAPELWRTVHELAHVVGTRVPNEIRLVPEVNAAVYEESRLLGLIGGRRTLYIGLPLIQAFTVDQLRAVLAHELGHYSHAHTRLGAIAYRGRLAIGGTIGRIGPYNVAGWIFKGYARLYLLVDNASSRRQELEADQAAVRAAGRAAAASALREIPVVDAAWGFFFGRYVEPGWESGFAPEDLFGGFAELLAARKDELEEMRGQEPPSDGSVWDTHPPIAERIGAIAATPEVARPPDGRRAGVLLPDMGGAGRAMQARMLDVGDRRVLPWAYFTAATATTTMQRNADGIFRAVGRAIGDDRLNLATLLDIVAANRLGAAAESLFPNATRREVPKCFTEPMAMLIALAAIKSNVAYWQHSWTGPARLVGHDGQPLPTAEIAARAVSPQTVDEARAWLAHLRIDPGSAMVVEQRASATGAGVVAGIANVKVDGVEHDLLVLDKGLVFVGNPGKSDKGKVRLQELVGSAPADEIARTHRFLPYEEITSVAFVKNVPLRVDITLHSGQTVSVHEAWSSELIAKNSRDVLTDVLKQVSD</sequence>
<dbReference type="EMBL" id="BLPF01000001">
    <property type="protein sequence ID" value="GFJ80051.1"/>
    <property type="molecule type" value="Genomic_DNA"/>
</dbReference>
<evidence type="ECO:0000256" key="4">
    <source>
        <dbReference type="ARBA" id="ARBA00022670"/>
    </source>
</evidence>
<dbReference type="Pfam" id="PF01435">
    <property type="entry name" value="Peptidase_M48"/>
    <property type="match status" value="1"/>
</dbReference>
<evidence type="ECO:0000256" key="9">
    <source>
        <dbReference type="ARBA" id="ARBA00022989"/>
    </source>
</evidence>
<dbReference type="PANTHER" id="PTHR43221">
    <property type="entry name" value="PROTEASE HTPX"/>
    <property type="match status" value="1"/>
</dbReference>
<keyword evidence="11 13" id="KW-0472">Membrane</keyword>
<keyword evidence="10" id="KW-0482">Metalloprotease</keyword>
<evidence type="ECO:0000313" key="15">
    <source>
        <dbReference type="EMBL" id="GFJ80051.1"/>
    </source>
</evidence>
<evidence type="ECO:0000256" key="12">
    <source>
        <dbReference type="SAM" id="Coils"/>
    </source>
</evidence>
<accession>A0A6V8KC92</accession>
<dbReference type="GO" id="GO:0004222">
    <property type="term" value="F:metalloendopeptidase activity"/>
    <property type="evidence" value="ECO:0007669"/>
    <property type="project" value="InterPro"/>
</dbReference>
<feature type="coiled-coil region" evidence="12">
    <location>
        <begin position="198"/>
        <end position="225"/>
    </location>
</feature>
<evidence type="ECO:0000256" key="1">
    <source>
        <dbReference type="ARBA" id="ARBA00001947"/>
    </source>
</evidence>
<keyword evidence="7" id="KW-0378">Hydrolase</keyword>
<keyword evidence="12" id="KW-0175">Coiled coil</keyword>
<evidence type="ECO:0000313" key="16">
    <source>
        <dbReference type="Proteomes" id="UP000482800"/>
    </source>
</evidence>
<evidence type="ECO:0000259" key="14">
    <source>
        <dbReference type="Pfam" id="PF01435"/>
    </source>
</evidence>
<evidence type="ECO:0000256" key="11">
    <source>
        <dbReference type="ARBA" id="ARBA00023136"/>
    </source>
</evidence>
<keyword evidence="5 13" id="KW-0812">Transmembrane</keyword>
<proteinExistence type="predicted"/>
<keyword evidence="4" id="KW-0645">Protease</keyword>
<dbReference type="GO" id="GO:0006508">
    <property type="term" value="P:proteolysis"/>
    <property type="evidence" value="ECO:0007669"/>
    <property type="project" value="UniProtKB-KW"/>
</dbReference>
<reference evidence="15 16" key="1">
    <citation type="submission" date="2020-03" db="EMBL/GenBank/DDBJ databases">
        <title>Whole genome shotgun sequence of Phytohabitans houttuyneae NBRC 108639.</title>
        <authorList>
            <person name="Komaki H."/>
            <person name="Tamura T."/>
        </authorList>
    </citation>
    <scope>NUCLEOTIDE SEQUENCE [LARGE SCALE GENOMIC DNA]</scope>
    <source>
        <strain evidence="15 16">NBRC 108639</strain>
    </source>
</reference>
<evidence type="ECO:0000256" key="6">
    <source>
        <dbReference type="ARBA" id="ARBA00022723"/>
    </source>
</evidence>
<keyword evidence="3" id="KW-1003">Cell membrane</keyword>
<protein>
    <recommendedName>
        <fullName evidence="14">Peptidase M48 domain-containing protein</fullName>
    </recommendedName>
</protein>
<reference evidence="15 16" key="2">
    <citation type="submission" date="2020-03" db="EMBL/GenBank/DDBJ databases">
        <authorList>
            <person name="Ichikawa N."/>
            <person name="Kimura A."/>
            <person name="Kitahashi Y."/>
            <person name="Uohara A."/>
        </authorList>
    </citation>
    <scope>NUCLEOTIDE SEQUENCE [LARGE SCALE GENOMIC DNA]</scope>
    <source>
        <strain evidence="15 16">NBRC 108639</strain>
    </source>
</reference>
<dbReference type="PANTHER" id="PTHR43221:SF1">
    <property type="entry name" value="PROTEASE HTPX"/>
    <property type="match status" value="1"/>
</dbReference>
<evidence type="ECO:0000256" key="2">
    <source>
        <dbReference type="ARBA" id="ARBA00004651"/>
    </source>
</evidence>
<feature type="transmembrane region" description="Helical" evidence="13">
    <location>
        <begin position="12"/>
        <end position="37"/>
    </location>
</feature>
<keyword evidence="8" id="KW-0862">Zinc</keyword>
<keyword evidence="9 13" id="KW-1133">Transmembrane helix</keyword>
<keyword evidence="16" id="KW-1185">Reference proteome</keyword>
<evidence type="ECO:0000256" key="8">
    <source>
        <dbReference type="ARBA" id="ARBA00022833"/>
    </source>
</evidence>